<name>A0A1M6J7Q1_MALRU</name>
<dbReference type="AlphaFoldDB" id="A0A1M6J7Q1"/>
<dbReference type="Proteomes" id="UP000184171">
    <property type="component" value="Unassembled WGS sequence"/>
</dbReference>
<feature type="transmembrane region" description="Helical" evidence="8">
    <location>
        <begin position="225"/>
        <end position="247"/>
    </location>
</feature>
<keyword evidence="4" id="KW-1003">Cell membrane</keyword>
<dbReference type="GO" id="GO:0055085">
    <property type="term" value="P:transmembrane transport"/>
    <property type="evidence" value="ECO:0007669"/>
    <property type="project" value="TreeGrafter"/>
</dbReference>
<dbReference type="Pfam" id="PF01594">
    <property type="entry name" value="AI-2E_transport"/>
    <property type="match status" value="1"/>
</dbReference>
<dbReference type="RefSeq" id="WP_072908910.1">
    <property type="nucleotide sequence ID" value="NZ_FQZT01000008.1"/>
</dbReference>
<dbReference type="EMBL" id="FQZT01000008">
    <property type="protein sequence ID" value="SHJ42685.1"/>
    <property type="molecule type" value="Genomic_DNA"/>
</dbReference>
<feature type="transmembrane region" description="Helical" evidence="8">
    <location>
        <begin position="287"/>
        <end position="311"/>
    </location>
</feature>
<dbReference type="OrthoDB" id="1010875at2"/>
<feature type="transmembrane region" description="Helical" evidence="8">
    <location>
        <begin position="165"/>
        <end position="184"/>
    </location>
</feature>
<evidence type="ECO:0000256" key="1">
    <source>
        <dbReference type="ARBA" id="ARBA00004651"/>
    </source>
</evidence>
<reference evidence="9 10" key="1">
    <citation type="submission" date="2016-11" db="EMBL/GenBank/DDBJ databases">
        <authorList>
            <person name="Jaros S."/>
            <person name="Januszkiewicz K."/>
            <person name="Wedrychowicz H."/>
        </authorList>
    </citation>
    <scope>NUCLEOTIDE SEQUENCE [LARGE SCALE GENOMIC DNA]</scope>
    <source>
        <strain evidence="9 10">DSM 5091</strain>
    </source>
</reference>
<evidence type="ECO:0000313" key="10">
    <source>
        <dbReference type="Proteomes" id="UP000184171"/>
    </source>
</evidence>
<evidence type="ECO:0000256" key="5">
    <source>
        <dbReference type="ARBA" id="ARBA00022692"/>
    </source>
</evidence>
<evidence type="ECO:0000256" key="6">
    <source>
        <dbReference type="ARBA" id="ARBA00022989"/>
    </source>
</evidence>
<dbReference type="GO" id="GO:0005886">
    <property type="term" value="C:plasma membrane"/>
    <property type="evidence" value="ECO:0007669"/>
    <property type="project" value="UniProtKB-SubCell"/>
</dbReference>
<evidence type="ECO:0000256" key="8">
    <source>
        <dbReference type="SAM" id="Phobius"/>
    </source>
</evidence>
<dbReference type="PANTHER" id="PTHR21716:SF53">
    <property type="entry name" value="PERMEASE PERM-RELATED"/>
    <property type="match status" value="1"/>
</dbReference>
<evidence type="ECO:0000256" key="7">
    <source>
        <dbReference type="ARBA" id="ARBA00023136"/>
    </source>
</evidence>
<evidence type="ECO:0000256" key="4">
    <source>
        <dbReference type="ARBA" id="ARBA00022475"/>
    </source>
</evidence>
<accession>A0A1M6J7Q1</accession>
<feature type="transmembrane region" description="Helical" evidence="8">
    <location>
        <begin position="46"/>
        <end position="65"/>
    </location>
</feature>
<dbReference type="InterPro" id="IPR002549">
    <property type="entry name" value="AI-2E-like"/>
</dbReference>
<comment type="subcellular location">
    <subcellularLocation>
        <location evidence="1">Cell membrane</location>
        <topology evidence="1">Multi-pass membrane protein</topology>
    </subcellularLocation>
</comment>
<evidence type="ECO:0000313" key="9">
    <source>
        <dbReference type="EMBL" id="SHJ42685.1"/>
    </source>
</evidence>
<comment type="similarity">
    <text evidence="2">Belongs to the autoinducer-2 exporter (AI-2E) (TC 2.A.86) family.</text>
</comment>
<keyword evidence="5 8" id="KW-0812">Transmembrane</keyword>
<sequence length="376" mass="42127">MTEQSGLSRAQVILLYFVLTASIASGIAIFSSASTITNMFRTATDGLFLPILLSLIAAFLLDPLVQFFERERIGRTASIFIVYFLVSITILTLLMLIGPPNWKGMMQALKADFPRYFGSAVDYFNIKLSSVQTHFPFVKSYDLVDKLRSSTEELLALILAQTPKSAMRIGSLFLLVPLFSFFFLRDSRRIMRGFISLTPNRYFEMVLDIYDHVSWQLAHFIRGRILEALIIGIVVWMGLSLTDIRYAPILGIIAGVTNLVPYIGPIVGMIPGLVIALVDLGMGGQFWWILCVYLLIAQIILDNFILIPILISRVSNLHPLLVILAIIMGGKIYGVLGMIIGVPIASIINIIIIEIRQYHTTYAPHSQIVSQRDMYD</sequence>
<feature type="transmembrane region" description="Helical" evidence="8">
    <location>
        <begin position="323"/>
        <end position="352"/>
    </location>
</feature>
<dbReference type="PANTHER" id="PTHR21716">
    <property type="entry name" value="TRANSMEMBRANE PROTEIN"/>
    <property type="match status" value="1"/>
</dbReference>
<dbReference type="STRING" id="1122189.SAMN02745165_02332"/>
<feature type="transmembrane region" description="Helical" evidence="8">
    <location>
        <begin position="77"/>
        <end position="97"/>
    </location>
</feature>
<gene>
    <name evidence="9" type="ORF">SAMN02745165_02332</name>
</gene>
<keyword evidence="3" id="KW-0813">Transport</keyword>
<keyword evidence="10" id="KW-1185">Reference proteome</keyword>
<keyword evidence="7 8" id="KW-0472">Membrane</keyword>
<evidence type="ECO:0000256" key="2">
    <source>
        <dbReference type="ARBA" id="ARBA00009773"/>
    </source>
</evidence>
<proteinExistence type="inferred from homology"/>
<evidence type="ECO:0000256" key="3">
    <source>
        <dbReference type="ARBA" id="ARBA00022448"/>
    </source>
</evidence>
<organism evidence="9 10">
    <name type="scientific">Malonomonas rubra DSM 5091</name>
    <dbReference type="NCBI Taxonomy" id="1122189"/>
    <lineage>
        <taxon>Bacteria</taxon>
        <taxon>Pseudomonadati</taxon>
        <taxon>Thermodesulfobacteriota</taxon>
        <taxon>Desulfuromonadia</taxon>
        <taxon>Desulfuromonadales</taxon>
        <taxon>Geopsychrobacteraceae</taxon>
        <taxon>Malonomonas</taxon>
    </lineage>
</organism>
<keyword evidence="6 8" id="KW-1133">Transmembrane helix</keyword>
<feature type="transmembrane region" description="Helical" evidence="8">
    <location>
        <begin position="259"/>
        <end position="280"/>
    </location>
</feature>
<protein>
    <submittedName>
        <fullName evidence="9">Putative permease</fullName>
    </submittedName>
</protein>
<feature type="transmembrane region" description="Helical" evidence="8">
    <location>
        <begin position="12"/>
        <end position="34"/>
    </location>
</feature>